<sequence>MSSASSRRGSIFMTTLLNSLANSIKIEDDINEGFFDYVKFPPEFGVLNNLAPAPSSSTPTSTSGAAPPQPAPSALPDPQGKQPVRARGLDLQTFLRSKLQARTLMAERTKRISPHLKIKMTSVLRMA</sequence>
<accession>A0ABY7CA53</accession>
<evidence type="ECO:0000313" key="2">
    <source>
        <dbReference type="EMBL" id="WAQ81268.1"/>
    </source>
</evidence>
<protein>
    <submittedName>
        <fullName evidence="2">Uncharacterized protein</fullName>
    </submittedName>
</protein>
<proteinExistence type="predicted"/>
<feature type="region of interest" description="Disordered" evidence="1">
    <location>
        <begin position="50"/>
        <end position="89"/>
    </location>
</feature>
<dbReference type="GeneID" id="77806548"/>
<name>A0ABY7CA53_9BASI</name>
<dbReference type="Proteomes" id="UP001164743">
    <property type="component" value="Chromosome 1A"/>
</dbReference>
<gene>
    <name evidence="2" type="ORF">PtA15_1A608</name>
</gene>
<organism evidence="2 3">
    <name type="scientific">Puccinia triticina</name>
    <dbReference type="NCBI Taxonomy" id="208348"/>
    <lineage>
        <taxon>Eukaryota</taxon>
        <taxon>Fungi</taxon>
        <taxon>Dikarya</taxon>
        <taxon>Basidiomycota</taxon>
        <taxon>Pucciniomycotina</taxon>
        <taxon>Pucciniomycetes</taxon>
        <taxon>Pucciniales</taxon>
        <taxon>Pucciniaceae</taxon>
        <taxon>Puccinia</taxon>
    </lineage>
</organism>
<dbReference type="RefSeq" id="XP_053016823.1">
    <property type="nucleotide sequence ID" value="XM_053165653.1"/>
</dbReference>
<dbReference type="EMBL" id="CP110421">
    <property type="protein sequence ID" value="WAQ81268.1"/>
    <property type="molecule type" value="Genomic_DNA"/>
</dbReference>
<feature type="compositionally biased region" description="Low complexity" evidence="1">
    <location>
        <begin position="51"/>
        <end position="66"/>
    </location>
</feature>
<evidence type="ECO:0000256" key="1">
    <source>
        <dbReference type="SAM" id="MobiDB-lite"/>
    </source>
</evidence>
<keyword evidence="3" id="KW-1185">Reference proteome</keyword>
<reference evidence="2" key="1">
    <citation type="submission" date="2022-10" db="EMBL/GenBank/DDBJ databases">
        <title>Puccinia triticina Genome sequencing and assembly.</title>
        <authorList>
            <person name="Li C."/>
        </authorList>
    </citation>
    <scope>NUCLEOTIDE SEQUENCE</scope>
    <source>
        <strain evidence="2">Pt15</strain>
    </source>
</reference>
<evidence type="ECO:0000313" key="3">
    <source>
        <dbReference type="Proteomes" id="UP001164743"/>
    </source>
</evidence>